<gene>
    <name evidence="11" type="ORF">BWI75_00625</name>
</gene>
<dbReference type="Proteomes" id="UP000441797">
    <property type="component" value="Unassembled WGS sequence"/>
</dbReference>
<evidence type="ECO:0000256" key="4">
    <source>
        <dbReference type="ARBA" id="ARBA00022475"/>
    </source>
</evidence>
<comment type="subcellular location">
    <subcellularLocation>
        <location evidence="1">Cell membrane</location>
        <topology evidence="1">Multi-pass membrane protein</topology>
    </subcellularLocation>
</comment>
<dbReference type="AlphaFoldDB" id="A0A6N8FNE9"/>
<evidence type="ECO:0000256" key="8">
    <source>
        <dbReference type="ARBA" id="ARBA00038435"/>
    </source>
</evidence>
<evidence type="ECO:0000259" key="10">
    <source>
        <dbReference type="Pfam" id="PF03553"/>
    </source>
</evidence>
<protein>
    <submittedName>
        <fullName evidence="11">Sodium:proton antiporter</fullName>
    </submittedName>
</protein>
<keyword evidence="7 9" id="KW-0472">Membrane</keyword>
<evidence type="ECO:0000256" key="9">
    <source>
        <dbReference type="SAM" id="Phobius"/>
    </source>
</evidence>
<dbReference type="InterPro" id="IPR052180">
    <property type="entry name" value="NhaC_Na-H+_Antiporter"/>
</dbReference>
<dbReference type="Pfam" id="PF03553">
    <property type="entry name" value="Na_H_antiporter"/>
    <property type="match status" value="1"/>
</dbReference>
<feature type="transmembrane region" description="Helical" evidence="9">
    <location>
        <begin position="66"/>
        <end position="91"/>
    </location>
</feature>
<keyword evidence="6 9" id="KW-1133">Transmembrane helix</keyword>
<feature type="domain" description="Na+/H+ antiporter NhaC-like C-terminal" evidence="10">
    <location>
        <begin position="149"/>
        <end position="427"/>
    </location>
</feature>
<keyword evidence="12" id="KW-1185">Reference proteome</keyword>
<feature type="transmembrane region" description="Helical" evidence="9">
    <location>
        <begin position="336"/>
        <end position="360"/>
    </location>
</feature>
<feature type="transmembrane region" description="Helical" evidence="9">
    <location>
        <begin position="181"/>
        <end position="199"/>
    </location>
</feature>
<feature type="transmembrane region" description="Helical" evidence="9">
    <location>
        <begin position="416"/>
        <end position="437"/>
    </location>
</feature>
<dbReference type="GO" id="GO:0015297">
    <property type="term" value="F:antiporter activity"/>
    <property type="evidence" value="ECO:0007669"/>
    <property type="project" value="UniProtKB-KW"/>
</dbReference>
<keyword evidence="5 9" id="KW-0812">Transmembrane</keyword>
<comment type="caution">
    <text evidence="11">The sequence shown here is derived from an EMBL/GenBank/DDBJ whole genome shotgun (WGS) entry which is preliminary data.</text>
</comment>
<dbReference type="EMBL" id="NAPY01000001">
    <property type="protein sequence ID" value="MUL34903.1"/>
    <property type="molecule type" value="Genomic_DNA"/>
</dbReference>
<name>A0A6N8FNE9_9CHRO</name>
<dbReference type="OrthoDB" id="9762978at2"/>
<dbReference type="PANTHER" id="PTHR33451:SF3">
    <property type="entry name" value="MALATE-2H(+)_NA(+)-LACTATE ANTIPORTER"/>
    <property type="match status" value="1"/>
</dbReference>
<evidence type="ECO:0000256" key="7">
    <source>
        <dbReference type="ARBA" id="ARBA00023136"/>
    </source>
</evidence>
<feature type="transmembrane region" description="Helical" evidence="9">
    <location>
        <begin position="294"/>
        <end position="315"/>
    </location>
</feature>
<feature type="transmembrane region" description="Helical" evidence="9">
    <location>
        <begin position="29"/>
        <end position="54"/>
    </location>
</feature>
<comment type="similarity">
    <text evidence="8">Belongs to the NhaC Na(+)/H(+) (TC 2.A.35) antiporter family.</text>
</comment>
<keyword evidence="3" id="KW-0050">Antiport</keyword>
<keyword evidence="2" id="KW-0813">Transport</keyword>
<dbReference type="InterPro" id="IPR018461">
    <property type="entry name" value="Na/H_Antiport_NhaC-like_C"/>
</dbReference>
<evidence type="ECO:0000256" key="5">
    <source>
        <dbReference type="ARBA" id="ARBA00022692"/>
    </source>
</evidence>
<reference evidence="11 12" key="1">
    <citation type="journal article" date="2019" name="Front. Microbiol.">
        <title>Genomic Features for Desiccation Tolerance and Sugar Biosynthesis in the Extremophile Gloeocapsopsis sp. UTEX B3054.</title>
        <authorList>
            <person name="Urrejola C."/>
            <person name="Alcorta J."/>
            <person name="Salas L."/>
            <person name="Vasquez M."/>
            <person name="Polz M.F."/>
            <person name="Vicuna R."/>
            <person name="Diez B."/>
        </authorList>
    </citation>
    <scope>NUCLEOTIDE SEQUENCE [LARGE SCALE GENOMIC DNA]</scope>
    <source>
        <strain evidence="11 12">1H9</strain>
    </source>
</reference>
<evidence type="ECO:0000256" key="1">
    <source>
        <dbReference type="ARBA" id="ARBA00004651"/>
    </source>
</evidence>
<evidence type="ECO:0000256" key="6">
    <source>
        <dbReference type="ARBA" id="ARBA00022989"/>
    </source>
</evidence>
<keyword evidence="4" id="KW-1003">Cell membrane</keyword>
<dbReference type="GO" id="GO:0005886">
    <property type="term" value="C:plasma membrane"/>
    <property type="evidence" value="ECO:0007669"/>
    <property type="project" value="UniProtKB-SubCell"/>
</dbReference>
<evidence type="ECO:0000313" key="11">
    <source>
        <dbReference type="EMBL" id="MUL34903.1"/>
    </source>
</evidence>
<evidence type="ECO:0000256" key="2">
    <source>
        <dbReference type="ARBA" id="ARBA00022448"/>
    </source>
</evidence>
<feature type="transmembrane region" description="Helical" evidence="9">
    <location>
        <begin position="97"/>
        <end position="130"/>
    </location>
</feature>
<feature type="transmembrane region" description="Helical" evidence="9">
    <location>
        <begin position="219"/>
        <end position="239"/>
    </location>
</feature>
<proteinExistence type="inferred from homology"/>
<evidence type="ECO:0000256" key="3">
    <source>
        <dbReference type="ARBA" id="ARBA00022449"/>
    </source>
</evidence>
<sequence length="445" mass="48420">MDLIVTILVSFLCIIISLTKGYFIGYPLFLSLAIFTIILWRRGFTLKTLLTLAIKSSQKSFSVINILLLIGAVTAVWMAAGTVPALVYYGIQFLNPRYFILSAFILTSMVSVLLGTSFGTVSTIGVALIIMARESNVNSHIVAGAIIAGAYVGDRASPMSSSANLVATITRTKLYVNLKNMAITGWLPLLAASFIYLVLSISNPVSATDNILLNEIPQFFSINLYVLLPALVILFLSLFQVEVKLTLLLSIVTSLVIGITLQKYSIFQLINYAVFGFELDTTTALTPILKGGGIISMLKVSLVVIISTALAGIIAGTRILEFVEVFLNKAKTRSSLFLGTIIVGIAAAAFGCTQTIAILLTQQLVQESYQNKKLDNYQLAVDLENTVVVLSPLVPWNIAGLVPATILMTDLGFIPYAFYLYLLPLFSLMQFNNYFLVKKLLSTAK</sequence>
<feature type="transmembrane region" description="Helical" evidence="9">
    <location>
        <begin position="246"/>
        <end position="274"/>
    </location>
</feature>
<evidence type="ECO:0000313" key="12">
    <source>
        <dbReference type="Proteomes" id="UP000441797"/>
    </source>
</evidence>
<dbReference type="PANTHER" id="PTHR33451">
    <property type="entry name" value="MALATE-2H(+)/NA(+)-LACTATE ANTIPORTER"/>
    <property type="match status" value="1"/>
</dbReference>
<organism evidence="11 12">
    <name type="scientific">Gloeocapsopsis dulcis AAB1 = 1H9</name>
    <dbReference type="NCBI Taxonomy" id="1433147"/>
    <lineage>
        <taxon>Bacteria</taxon>
        <taxon>Bacillati</taxon>
        <taxon>Cyanobacteriota</taxon>
        <taxon>Cyanophyceae</taxon>
        <taxon>Oscillatoriophycideae</taxon>
        <taxon>Chroococcales</taxon>
        <taxon>Chroococcaceae</taxon>
        <taxon>Gloeocapsopsis</taxon>
        <taxon>Gloeocapsopsis dulcis</taxon>
    </lineage>
</organism>
<accession>A0A6N8FNE9</accession>